<dbReference type="InterPro" id="IPR048846">
    <property type="entry name" value="PaaX-like_central"/>
</dbReference>
<dbReference type="InterPro" id="IPR013225">
    <property type="entry name" value="PaaX_C"/>
</dbReference>
<dbReference type="Proteomes" id="UP000317344">
    <property type="component" value="Chromosome"/>
</dbReference>
<dbReference type="Gene3D" id="1.10.10.10">
    <property type="entry name" value="Winged helix-like DNA-binding domain superfamily/Winged helix DNA-binding domain"/>
    <property type="match status" value="1"/>
</dbReference>
<evidence type="ECO:0000259" key="1">
    <source>
        <dbReference type="Pfam" id="PF07848"/>
    </source>
</evidence>
<keyword evidence="5" id="KW-1185">Reference proteome</keyword>
<evidence type="ECO:0000313" key="5">
    <source>
        <dbReference type="Proteomes" id="UP000317344"/>
    </source>
</evidence>
<dbReference type="OrthoDB" id="2270427at2"/>
<name>A0A516X751_9ACTN</name>
<dbReference type="InterPro" id="IPR012906">
    <property type="entry name" value="PaaX-like_N"/>
</dbReference>
<reference evidence="4 5" key="1">
    <citation type="submission" date="2019-07" db="EMBL/GenBank/DDBJ databases">
        <title>Tomitella cavernea sp. nov., an actinomycete isolated from soil.</title>
        <authorList>
            <person name="Cheng J."/>
        </authorList>
    </citation>
    <scope>NUCLEOTIDE SEQUENCE [LARGE SCALE GENOMIC DNA]</scope>
    <source>
        <strain evidence="4 5">HY188</strain>
    </source>
</reference>
<dbReference type="PIRSF" id="PIRSF020623">
    <property type="entry name" value="PaaX"/>
    <property type="match status" value="1"/>
</dbReference>
<feature type="domain" description="Transcriptional repressor PaaX-like N-terminal" evidence="1">
    <location>
        <begin position="20"/>
        <end position="88"/>
    </location>
</feature>
<organism evidence="4 5">
    <name type="scientific">Tomitella fengzijianii</name>
    <dbReference type="NCBI Taxonomy" id="2597660"/>
    <lineage>
        <taxon>Bacteria</taxon>
        <taxon>Bacillati</taxon>
        <taxon>Actinomycetota</taxon>
        <taxon>Actinomycetes</taxon>
        <taxon>Mycobacteriales</taxon>
        <taxon>Tomitella</taxon>
    </lineage>
</organism>
<sequence length="283" mass="30927">MTDAAGTSLAAGRAELGGASARSLLLTVLGEFVYPRGADVWTSTLLESLGTLGVEEKSARQAIARASAEGLLESMRDGRRTRWSLTAAGAELLREGTARIYTFLADEHDWDGLWVLLSVAVPEAQRKLRHRLRTQLTWLGMGSPAPGLWVVPDAAKLDELESVLDGLGLRPSAFVWTGQWAEIGERQALIEAAWKLDEVGGKYREFTDVFVPDDGLAPADAFAAQVRLVQAWRRFPFLDPDLPARLLPDDWPGPDAARAFRDCHASWHEPAQSAWEAWEAGAG</sequence>
<proteinExistence type="predicted"/>
<dbReference type="InterPro" id="IPR011965">
    <property type="entry name" value="PaaX_trns_reg"/>
</dbReference>
<dbReference type="KEGG" id="toy:FO059_00805"/>
<dbReference type="PANTHER" id="PTHR30319">
    <property type="entry name" value="PHENYLACETIC ACID REGULATOR-RELATED TRANSCRIPTIONAL REPRESSOR"/>
    <property type="match status" value="1"/>
</dbReference>
<dbReference type="InterPro" id="IPR036388">
    <property type="entry name" value="WH-like_DNA-bd_sf"/>
</dbReference>
<dbReference type="Gene3D" id="1.20.58.1460">
    <property type="match status" value="1"/>
</dbReference>
<dbReference type="Pfam" id="PF08223">
    <property type="entry name" value="PaaX_C"/>
    <property type="match status" value="1"/>
</dbReference>
<reference evidence="4 5" key="2">
    <citation type="submission" date="2019-07" db="EMBL/GenBank/DDBJ databases">
        <authorList>
            <person name="Huang Y."/>
        </authorList>
    </citation>
    <scope>NUCLEOTIDE SEQUENCE [LARGE SCALE GENOMIC DNA]</scope>
    <source>
        <strain evidence="4 5">HY188</strain>
    </source>
</reference>
<dbReference type="Gene3D" id="3.30.70.2650">
    <property type="match status" value="1"/>
</dbReference>
<evidence type="ECO:0000259" key="2">
    <source>
        <dbReference type="Pfam" id="PF08223"/>
    </source>
</evidence>
<dbReference type="EMBL" id="CP041765">
    <property type="protein sequence ID" value="QDQ98898.1"/>
    <property type="molecule type" value="Genomic_DNA"/>
</dbReference>
<dbReference type="GO" id="GO:0006351">
    <property type="term" value="P:DNA-templated transcription"/>
    <property type="evidence" value="ECO:0007669"/>
    <property type="project" value="InterPro"/>
</dbReference>
<dbReference type="AlphaFoldDB" id="A0A516X751"/>
<dbReference type="Pfam" id="PF07848">
    <property type="entry name" value="PaaX"/>
    <property type="match status" value="1"/>
</dbReference>
<evidence type="ECO:0000259" key="3">
    <source>
        <dbReference type="Pfam" id="PF20803"/>
    </source>
</evidence>
<feature type="domain" description="Transcriptional repressor PaaX-like central Cas2-like" evidence="3">
    <location>
        <begin position="108"/>
        <end position="188"/>
    </location>
</feature>
<feature type="domain" description="Transcriptional repressor PaaX-like C-terminal" evidence="2">
    <location>
        <begin position="194"/>
        <end position="276"/>
    </location>
</feature>
<dbReference type="Pfam" id="PF20803">
    <property type="entry name" value="PaaX_M"/>
    <property type="match status" value="1"/>
</dbReference>
<evidence type="ECO:0000313" key="4">
    <source>
        <dbReference type="EMBL" id="QDQ98898.1"/>
    </source>
</evidence>
<protein>
    <submittedName>
        <fullName evidence="4">PaaX family transcriptional regulator</fullName>
    </submittedName>
</protein>
<accession>A0A516X751</accession>
<gene>
    <name evidence="4" type="ORF">FO059_00805</name>
</gene>
<dbReference type="PANTHER" id="PTHR30319:SF1">
    <property type="entry name" value="TRANSCRIPTIONAL REPRESSOR PAAX"/>
    <property type="match status" value="1"/>
</dbReference>